<dbReference type="GO" id="GO:0045944">
    <property type="term" value="P:positive regulation of transcription by RNA polymerase II"/>
    <property type="evidence" value="ECO:0007669"/>
    <property type="project" value="TreeGrafter"/>
</dbReference>
<name>W6MFF6_9ASCO</name>
<dbReference type="GeneID" id="34517459"/>
<feature type="domain" description="Zn(2)-C6 fungal-type" evidence="3">
    <location>
        <begin position="16"/>
        <end position="44"/>
    </location>
</feature>
<evidence type="ECO:0000313" key="5">
    <source>
        <dbReference type="Proteomes" id="UP000019384"/>
    </source>
</evidence>
<dbReference type="Gene3D" id="4.10.240.10">
    <property type="entry name" value="Zn(2)-C6 fungal-type DNA-binding domain"/>
    <property type="match status" value="1"/>
</dbReference>
<keyword evidence="2" id="KW-0539">Nucleus</keyword>
<dbReference type="EMBL" id="HG793125">
    <property type="protein sequence ID" value="CDK24053.1"/>
    <property type="molecule type" value="Genomic_DNA"/>
</dbReference>
<dbReference type="GO" id="GO:0000981">
    <property type="term" value="F:DNA-binding transcription factor activity, RNA polymerase II-specific"/>
    <property type="evidence" value="ECO:0007669"/>
    <property type="project" value="InterPro"/>
</dbReference>
<dbReference type="GO" id="GO:0008270">
    <property type="term" value="F:zinc ion binding"/>
    <property type="evidence" value="ECO:0007669"/>
    <property type="project" value="InterPro"/>
</dbReference>
<dbReference type="PANTHER" id="PTHR37534">
    <property type="entry name" value="TRANSCRIPTIONAL ACTIVATOR PROTEIN UGA3"/>
    <property type="match status" value="1"/>
</dbReference>
<protein>
    <recommendedName>
        <fullName evidence="3">Zn(2)-C6 fungal-type domain-containing protein</fullName>
    </recommendedName>
</protein>
<evidence type="ECO:0000313" key="4">
    <source>
        <dbReference type="EMBL" id="CDK24053.1"/>
    </source>
</evidence>
<dbReference type="SUPFAM" id="SSF57701">
    <property type="entry name" value="Zn2/Cys6 DNA-binding domain"/>
    <property type="match status" value="1"/>
</dbReference>
<dbReference type="InterPro" id="IPR021858">
    <property type="entry name" value="Fun_TF"/>
</dbReference>
<sequence length="594" mass="68472">MSKKLPTRKRTKKFTGCWTCRKRRVSCDETRPVCENCKSTGVECGGYVIKLCWQRDSKDSSIASFDGTRSAILYRWKEEDLLSRIEVDYYLERIETVSLYKEVKNSKPEDGYGCGPFSVFRAGKDYQAIQPEKSPDRISEIEANPSFDEGHSFPQVVDEDLAAYYPTPLTPLKSRFDIEQKLQDISFSGLNGSLKTETLLLEFWDLYLSKLMTPVDDSNETNPYQLILNTALTDPISLEIQKAVIHSTCATCSTFLSICRDRTDVPQEYRDLKFDDYWKFHKMQALDFVSAAYPLKEILSSQDLGLLMASMFFLLTIDIFHNSSEWQIHFRGAVSTLKSMKAFENFSIESYLDYDTDLSHAIVFFAQLTKLTYLFSTLYLSDEDVFNKYMSVLEFESICILEDDDSNSLLYKYEGVTNGLLKSLTDVIKYLQFRDSHETEVKSISEIEKDLIKCKPVFKSLDDDPVNSKILHYQSTIFYVAVKLVFLREIKNERLSDLQELVNVGIDHVELNDQISQSSKGSGLFWPYFVICCEANTVEGQSRLKKWLETVNPFVPSMKRGSRVIYAVWDRRSKGEDVSWITVIRDTDPTLLLF</sequence>
<dbReference type="GO" id="GO:0005634">
    <property type="term" value="C:nucleus"/>
    <property type="evidence" value="ECO:0007669"/>
    <property type="project" value="UniProtKB-SubCell"/>
</dbReference>
<reference evidence="4" key="2">
    <citation type="submission" date="2014-02" db="EMBL/GenBank/DDBJ databases">
        <title>Complete DNA sequence of /Kuraishia capsulata/ illustrates novel genomic features among budding yeasts (/Saccharomycotina/).</title>
        <authorList>
            <person name="Morales L."/>
            <person name="Noel B."/>
            <person name="Porcel B."/>
            <person name="Marcet-Houben M."/>
            <person name="Hullo M-F."/>
            <person name="Sacerdot C."/>
            <person name="Tekaia F."/>
            <person name="Leh-Louis V."/>
            <person name="Despons L."/>
            <person name="Khanna V."/>
            <person name="Aury J-M."/>
            <person name="Barbe V."/>
            <person name="Couloux A."/>
            <person name="Labadie K."/>
            <person name="Pelletier E."/>
            <person name="Souciet J-L."/>
            <person name="Boekhout T."/>
            <person name="Gabaldon T."/>
            <person name="Wincker P."/>
            <person name="Dujon B."/>
        </authorList>
    </citation>
    <scope>NUCLEOTIDE SEQUENCE</scope>
    <source>
        <strain evidence="4">CBS 1993</strain>
    </source>
</reference>
<dbReference type="AlphaFoldDB" id="W6MFF6"/>
<dbReference type="SMART" id="SM00066">
    <property type="entry name" value="GAL4"/>
    <property type="match status" value="1"/>
</dbReference>
<comment type="subcellular location">
    <subcellularLocation>
        <location evidence="1">Nucleus</location>
    </subcellularLocation>
</comment>
<evidence type="ECO:0000256" key="1">
    <source>
        <dbReference type="ARBA" id="ARBA00004123"/>
    </source>
</evidence>
<dbReference type="Pfam" id="PF11951">
    <property type="entry name" value="Fungal_trans_2"/>
    <property type="match status" value="1"/>
</dbReference>
<dbReference type="CDD" id="cd00067">
    <property type="entry name" value="GAL4"/>
    <property type="match status" value="1"/>
</dbReference>
<proteinExistence type="predicted"/>
<keyword evidence="5" id="KW-1185">Reference proteome</keyword>
<dbReference type="RefSeq" id="XP_022456071.1">
    <property type="nucleotide sequence ID" value="XM_022604510.1"/>
</dbReference>
<dbReference type="HOGENOM" id="CLU_009030_4_0_1"/>
<evidence type="ECO:0000256" key="2">
    <source>
        <dbReference type="ARBA" id="ARBA00023242"/>
    </source>
</evidence>
<dbReference type="InterPro" id="IPR036864">
    <property type="entry name" value="Zn2-C6_fun-type_DNA-bd_sf"/>
</dbReference>
<dbReference type="GO" id="GO:0000976">
    <property type="term" value="F:transcription cis-regulatory region binding"/>
    <property type="evidence" value="ECO:0007669"/>
    <property type="project" value="TreeGrafter"/>
</dbReference>
<dbReference type="Pfam" id="PF00172">
    <property type="entry name" value="Zn_clus"/>
    <property type="match status" value="1"/>
</dbReference>
<organism evidence="4 5">
    <name type="scientific">Kuraishia capsulata CBS 1993</name>
    <dbReference type="NCBI Taxonomy" id="1382522"/>
    <lineage>
        <taxon>Eukaryota</taxon>
        <taxon>Fungi</taxon>
        <taxon>Dikarya</taxon>
        <taxon>Ascomycota</taxon>
        <taxon>Saccharomycotina</taxon>
        <taxon>Pichiomycetes</taxon>
        <taxon>Pichiales</taxon>
        <taxon>Pichiaceae</taxon>
        <taxon>Kuraishia</taxon>
    </lineage>
</organism>
<dbReference type="PROSITE" id="PS00463">
    <property type="entry name" value="ZN2_CY6_FUNGAL_1"/>
    <property type="match status" value="1"/>
</dbReference>
<evidence type="ECO:0000259" key="3">
    <source>
        <dbReference type="PROSITE" id="PS50048"/>
    </source>
</evidence>
<accession>W6MFF6</accession>
<dbReference type="PROSITE" id="PS50048">
    <property type="entry name" value="ZN2_CY6_FUNGAL_2"/>
    <property type="match status" value="1"/>
</dbReference>
<gene>
    <name evidence="4" type="ORF">KUCA_T00000013001</name>
</gene>
<dbReference type="Proteomes" id="UP000019384">
    <property type="component" value="Unassembled WGS sequence"/>
</dbReference>
<dbReference type="PANTHER" id="PTHR37534:SF38">
    <property type="entry name" value="ZN(2)-C6 FUNGAL-TYPE DOMAIN-CONTAINING PROTEIN"/>
    <property type="match status" value="1"/>
</dbReference>
<dbReference type="OrthoDB" id="3981281at2759"/>
<dbReference type="InterPro" id="IPR001138">
    <property type="entry name" value="Zn2Cys6_DnaBD"/>
</dbReference>
<reference evidence="4" key="1">
    <citation type="submission" date="2013-12" db="EMBL/GenBank/DDBJ databases">
        <authorList>
            <person name="Genoscope - CEA"/>
        </authorList>
    </citation>
    <scope>NUCLEOTIDE SEQUENCE</scope>
    <source>
        <strain evidence="4">CBS 1993</strain>
    </source>
</reference>